<dbReference type="Pfam" id="PF19587">
    <property type="entry name" value="DUF6094"/>
    <property type="match status" value="1"/>
</dbReference>
<sequence length="453" mass="50151">MMEQIRYACGRLGELAQDIRWRAGQLPALREAGGTAELRQIAQQIQKLASALHEAALLLEELDLPRVPAYTAQLSAAVSGFHIQTPDYSKLLKAFSDWLAYIKPVLPDAGTKTVSTSVIGRQMNSVRLGYYPTDPAHVAYIRRALVFPEGKTVNLLDPCCGEGKALHQLGDVGNAVTYGAELDDSRAEAAQEQLDHVAMGSYYFSRISRSAFHLLFLNPPYLQVYGGARSEKRFLGEGYDHLMLGGVLAYIIPYYRLTEDVCRFLAAHFDSLMAYRFCEEEFRKFRQIAVLGVRKPRAENPRMARLLELASLSPDKLPTLDQIPPGSYPLPDAEKAVPLFQGARFNVRELADQMRRMGSMLPQKSTLDGREKRPLLPLTIGQIGLVGGSGLINGLIECGAPHVLKGRVVKAVRRRTGEQYDETDGTTTTEIVETTSNKMVFNVLTPQGVKLLA</sequence>
<protein>
    <submittedName>
        <fullName evidence="2">Class I SAM-dependent methyltransferase</fullName>
    </submittedName>
</protein>
<dbReference type="AlphaFoldDB" id="A0A923LYT7"/>
<gene>
    <name evidence="2" type="ORF">H8S45_14010</name>
</gene>
<dbReference type="Proteomes" id="UP000606499">
    <property type="component" value="Unassembled WGS sequence"/>
</dbReference>
<dbReference type="Gene3D" id="3.40.50.150">
    <property type="entry name" value="Vaccinia Virus protein VP39"/>
    <property type="match status" value="1"/>
</dbReference>
<keyword evidence="2" id="KW-0808">Transferase</keyword>
<proteinExistence type="predicted"/>
<reference evidence="2" key="1">
    <citation type="submission" date="2020-08" db="EMBL/GenBank/DDBJ databases">
        <title>Genome public.</title>
        <authorList>
            <person name="Liu C."/>
            <person name="Sun Q."/>
        </authorList>
    </citation>
    <scope>NUCLEOTIDE SEQUENCE</scope>
    <source>
        <strain evidence="2">NSJ-28</strain>
    </source>
</reference>
<dbReference type="CDD" id="cd02440">
    <property type="entry name" value="AdoMet_MTases"/>
    <property type="match status" value="1"/>
</dbReference>
<dbReference type="SUPFAM" id="SSF53335">
    <property type="entry name" value="S-adenosyl-L-methionine-dependent methyltransferases"/>
    <property type="match status" value="1"/>
</dbReference>
<dbReference type="RefSeq" id="WP_186950265.1">
    <property type="nucleotide sequence ID" value="NZ_JACOPL010000019.1"/>
</dbReference>
<name>A0A923LYT7_9FIRM</name>
<keyword evidence="2" id="KW-0489">Methyltransferase</keyword>
<accession>A0A923LYT7</accession>
<dbReference type="PRINTS" id="PR00507">
    <property type="entry name" value="N12N6MTFRASE"/>
</dbReference>
<dbReference type="InterPro" id="IPR046076">
    <property type="entry name" value="DUF6094"/>
</dbReference>
<comment type="caution">
    <text evidence="2">The sequence shown here is derived from an EMBL/GenBank/DDBJ whole genome shotgun (WGS) entry which is preliminary data.</text>
</comment>
<feature type="domain" description="DUF6094" evidence="1">
    <location>
        <begin position="41"/>
        <end position="332"/>
    </location>
</feature>
<evidence type="ECO:0000313" key="2">
    <source>
        <dbReference type="EMBL" id="MBC5726565.1"/>
    </source>
</evidence>
<evidence type="ECO:0000259" key="1">
    <source>
        <dbReference type="Pfam" id="PF19587"/>
    </source>
</evidence>
<evidence type="ECO:0000313" key="3">
    <source>
        <dbReference type="Proteomes" id="UP000606499"/>
    </source>
</evidence>
<dbReference type="GO" id="GO:0008168">
    <property type="term" value="F:methyltransferase activity"/>
    <property type="evidence" value="ECO:0007669"/>
    <property type="project" value="UniProtKB-KW"/>
</dbReference>
<dbReference type="GO" id="GO:0032259">
    <property type="term" value="P:methylation"/>
    <property type="evidence" value="ECO:0007669"/>
    <property type="project" value="UniProtKB-KW"/>
</dbReference>
<organism evidence="2 3">
    <name type="scientific">Agathobaculum faecis</name>
    <dbReference type="NCBI Taxonomy" id="2763013"/>
    <lineage>
        <taxon>Bacteria</taxon>
        <taxon>Bacillati</taxon>
        <taxon>Bacillota</taxon>
        <taxon>Clostridia</taxon>
        <taxon>Eubacteriales</taxon>
        <taxon>Butyricicoccaceae</taxon>
        <taxon>Agathobaculum</taxon>
    </lineage>
</organism>
<dbReference type="InterPro" id="IPR029063">
    <property type="entry name" value="SAM-dependent_MTases_sf"/>
</dbReference>
<dbReference type="EMBL" id="JACOPL010000019">
    <property type="protein sequence ID" value="MBC5726565.1"/>
    <property type="molecule type" value="Genomic_DNA"/>
</dbReference>
<keyword evidence="3" id="KW-1185">Reference proteome</keyword>